<protein>
    <submittedName>
        <fullName evidence="2">Two component response regulator</fullName>
    </submittedName>
</protein>
<organism evidence="2 3">
    <name type="scientific">Streptomyces viridosporus (strain ATCC 14672 / DSM 40746 / JCM 4963 / KCTC 9882 / NRRL B-12104 / FH 1290)</name>
    <name type="common">Streptomyces ghanaensis</name>
    <dbReference type="NCBI Taxonomy" id="566461"/>
    <lineage>
        <taxon>Bacteria</taxon>
        <taxon>Bacillati</taxon>
        <taxon>Actinomycetota</taxon>
        <taxon>Actinomycetes</taxon>
        <taxon>Kitasatosporales</taxon>
        <taxon>Streptomycetaceae</taxon>
        <taxon>Streptomyces</taxon>
    </lineage>
</organism>
<feature type="region of interest" description="Disordered" evidence="1">
    <location>
        <begin position="68"/>
        <end position="88"/>
    </location>
</feature>
<proteinExistence type="predicted"/>
<dbReference type="Proteomes" id="UP000003824">
    <property type="component" value="Unassembled WGS sequence"/>
</dbReference>
<name>D5ZX18_STRV1</name>
<evidence type="ECO:0000313" key="3">
    <source>
        <dbReference type="Proteomes" id="UP000003824"/>
    </source>
</evidence>
<evidence type="ECO:0000313" key="2">
    <source>
        <dbReference type="EMBL" id="EFE65128.2"/>
    </source>
</evidence>
<evidence type="ECO:0000256" key="1">
    <source>
        <dbReference type="SAM" id="MobiDB-lite"/>
    </source>
</evidence>
<accession>D5ZX18</accession>
<dbReference type="EMBL" id="DS999641">
    <property type="protein sequence ID" value="EFE65128.2"/>
    <property type="molecule type" value="Genomic_DNA"/>
</dbReference>
<dbReference type="AlphaFoldDB" id="D5ZX18"/>
<reference evidence="3" key="1">
    <citation type="submission" date="2008-12" db="EMBL/GenBank/DDBJ databases">
        <title>Annotation of Streptomyces ghanaensis ATCC 14672.</title>
        <authorList>
            <consortium name="The Broad Institute Genome Sequencing Platform"/>
            <consortium name="Broad Institute Microbial Sequencing Center"/>
            <person name="Fischbach M."/>
            <person name="Ward D."/>
            <person name="Young S."/>
            <person name="Kodira C.D."/>
            <person name="Zeng Q."/>
            <person name="Koehrsen M."/>
            <person name="Godfrey P."/>
            <person name="Alvarado L."/>
            <person name="Berlin A.M."/>
            <person name="Borenstein D."/>
            <person name="Chen Z."/>
            <person name="Engels R."/>
            <person name="Freedman E."/>
            <person name="Gellesch M."/>
            <person name="Goldberg J."/>
            <person name="Griggs A."/>
            <person name="Gujja S."/>
            <person name="Heiman D.I."/>
            <person name="Hepburn T.A."/>
            <person name="Howarth C."/>
            <person name="Jen D."/>
            <person name="Larson L."/>
            <person name="Lewis B."/>
            <person name="Mehta T."/>
            <person name="Park D."/>
            <person name="Pearson M."/>
            <person name="Roberts A."/>
            <person name="Saif S."/>
            <person name="Shea T.D."/>
            <person name="Shenoy N."/>
            <person name="Sisk P."/>
            <person name="Stolte C."/>
            <person name="Sykes S.N."/>
            <person name="Walk T."/>
            <person name="White J."/>
            <person name="Yandava C."/>
            <person name="Straight P."/>
            <person name="Clardy J."/>
            <person name="Hung D."/>
            <person name="Kolter R."/>
            <person name="Mekalanos J."/>
            <person name="Walker S."/>
            <person name="Walsh C.T."/>
            <person name="Wieland B.L.C."/>
            <person name="Ilzarbe M."/>
            <person name="Galagan J."/>
            <person name="Nusbaum C."/>
            <person name="Birren B."/>
        </authorList>
    </citation>
    <scope>NUCLEOTIDE SEQUENCE [LARGE SCALE GENOMIC DNA]</scope>
    <source>
        <strain evidence="3">ATCC 14672 / DSM 40746 / JCM 4963 / KCTC 9882 / NRRL B-12104 / FH 1290</strain>
    </source>
</reference>
<sequence>MARAITVAVVDDDRMLLDGLRVRLDGVPEVLLAARARTVDGLPARPARTGRPPDPCRTTSSCWTRCSATGRGPRTTSGGCAPPARACS</sequence>
<gene>
    <name evidence="2" type="ORF">SSFG_00382</name>
</gene>